<gene>
    <name evidence="6" type="ORF">GCM10011588_25370</name>
</gene>
<evidence type="ECO:0000256" key="2">
    <source>
        <dbReference type="ARBA" id="ARBA00023125"/>
    </source>
</evidence>
<keyword evidence="3" id="KW-0804">Transcription</keyword>
<keyword evidence="2 4" id="KW-0238">DNA-binding</keyword>
<evidence type="ECO:0000259" key="5">
    <source>
        <dbReference type="PROSITE" id="PS50977"/>
    </source>
</evidence>
<keyword evidence="7" id="KW-1185">Reference proteome</keyword>
<dbReference type="GO" id="GO:0003700">
    <property type="term" value="F:DNA-binding transcription factor activity"/>
    <property type="evidence" value="ECO:0007669"/>
    <property type="project" value="TreeGrafter"/>
</dbReference>
<evidence type="ECO:0000313" key="6">
    <source>
        <dbReference type="EMBL" id="GGL09929.1"/>
    </source>
</evidence>
<dbReference type="SUPFAM" id="SSF46689">
    <property type="entry name" value="Homeodomain-like"/>
    <property type="match status" value="1"/>
</dbReference>
<evidence type="ECO:0000256" key="1">
    <source>
        <dbReference type="ARBA" id="ARBA00023015"/>
    </source>
</evidence>
<comment type="caution">
    <text evidence="6">The sequence shown here is derived from an EMBL/GenBank/DDBJ whole genome shotgun (WGS) entry which is preliminary data.</text>
</comment>
<name>A0A917RIE7_9NOCA</name>
<dbReference type="Gene3D" id="1.10.357.10">
    <property type="entry name" value="Tetracycline Repressor, domain 2"/>
    <property type="match status" value="1"/>
</dbReference>
<dbReference type="RefSeq" id="WP_058854328.1">
    <property type="nucleotide sequence ID" value="NZ_BMMH01000004.1"/>
</dbReference>
<evidence type="ECO:0000313" key="7">
    <source>
        <dbReference type="Proteomes" id="UP000638263"/>
    </source>
</evidence>
<organism evidence="6 7">
    <name type="scientific">Nocardia jinanensis</name>
    <dbReference type="NCBI Taxonomy" id="382504"/>
    <lineage>
        <taxon>Bacteria</taxon>
        <taxon>Bacillati</taxon>
        <taxon>Actinomycetota</taxon>
        <taxon>Actinomycetes</taxon>
        <taxon>Mycobacteriales</taxon>
        <taxon>Nocardiaceae</taxon>
        <taxon>Nocardia</taxon>
    </lineage>
</organism>
<dbReference type="Proteomes" id="UP000638263">
    <property type="component" value="Unassembled WGS sequence"/>
</dbReference>
<feature type="DNA-binding region" description="H-T-H motif" evidence="4">
    <location>
        <begin position="27"/>
        <end position="46"/>
    </location>
</feature>
<dbReference type="EMBL" id="BMMH01000004">
    <property type="protein sequence ID" value="GGL09929.1"/>
    <property type="molecule type" value="Genomic_DNA"/>
</dbReference>
<evidence type="ECO:0000256" key="3">
    <source>
        <dbReference type="ARBA" id="ARBA00023163"/>
    </source>
</evidence>
<evidence type="ECO:0000256" key="4">
    <source>
        <dbReference type="PROSITE-ProRule" id="PRU00335"/>
    </source>
</evidence>
<dbReference type="AlphaFoldDB" id="A0A917RIE7"/>
<dbReference type="PROSITE" id="PS50977">
    <property type="entry name" value="HTH_TETR_2"/>
    <property type="match status" value="1"/>
</dbReference>
<dbReference type="GO" id="GO:0000976">
    <property type="term" value="F:transcription cis-regulatory region binding"/>
    <property type="evidence" value="ECO:0007669"/>
    <property type="project" value="TreeGrafter"/>
</dbReference>
<proteinExistence type="predicted"/>
<sequence>MATIATPQDYFDAALELLSSEGYGAVKLAPVCKRLGVTTGSFYHYFENWRDFVDQFLGNWLSARTTQLAESARRRANPIDQLEALLQFTLALPHRAEAEIRAWSKVDPRVKEVQDAVDLQRKQVVLEAARMVSEDEEALRYAQWGIYLLVGYQQVDAGRDIAALEWTLRRLLDELVERARRRTPSGVVDTAG</sequence>
<dbReference type="InterPro" id="IPR001647">
    <property type="entry name" value="HTH_TetR"/>
</dbReference>
<dbReference type="PRINTS" id="PR00455">
    <property type="entry name" value="HTHTETR"/>
</dbReference>
<reference evidence="6" key="2">
    <citation type="submission" date="2020-09" db="EMBL/GenBank/DDBJ databases">
        <authorList>
            <person name="Sun Q."/>
            <person name="Zhou Y."/>
        </authorList>
    </citation>
    <scope>NUCLEOTIDE SEQUENCE</scope>
    <source>
        <strain evidence="6">CGMCC 4.3508</strain>
    </source>
</reference>
<protein>
    <submittedName>
        <fullName evidence="6">Transcriptional regulator</fullName>
    </submittedName>
</protein>
<dbReference type="PANTHER" id="PTHR30055:SF234">
    <property type="entry name" value="HTH-TYPE TRANSCRIPTIONAL REGULATOR BETI"/>
    <property type="match status" value="1"/>
</dbReference>
<dbReference type="InterPro" id="IPR050109">
    <property type="entry name" value="HTH-type_TetR-like_transc_reg"/>
</dbReference>
<dbReference type="PANTHER" id="PTHR30055">
    <property type="entry name" value="HTH-TYPE TRANSCRIPTIONAL REGULATOR RUTR"/>
    <property type="match status" value="1"/>
</dbReference>
<keyword evidence="1" id="KW-0805">Transcription regulation</keyword>
<feature type="domain" description="HTH tetR-type" evidence="5">
    <location>
        <begin position="4"/>
        <end position="64"/>
    </location>
</feature>
<dbReference type="InterPro" id="IPR009057">
    <property type="entry name" value="Homeodomain-like_sf"/>
</dbReference>
<dbReference type="Pfam" id="PF00440">
    <property type="entry name" value="TetR_N"/>
    <property type="match status" value="1"/>
</dbReference>
<accession>A0A917RIE7</accession>
<reference evidence="6" key="1">
    <citation type="journal article" date="2014" name="Int. J. Syst. Evol. Microbiol.">
        <title>Complete genome sequence of Corynebacterium casei LMG S-19264T (=DSM 44701T), isolated from a smear-ripened cheese.</title>
        <authorList>
            <consortium name="US DOE Joint Genome Institute (JGI-PGF)"/>
            <person name="Walter F."/>
            <person name="Albersmeier A."/>
            <person name="Kalinowski J."/>
            <person name="Ruckert C."/>
        </authorList>
    </citation>
    <scope>NUCLEOTIDE SEQUENCE</scope>
    <source>
        <strain evidence="6">CGMCC 4.3508</strain>
    </source>
</reference>